<dbReference type="Pfam" id="PF05596">
    <property type="entry name" value="Taeniidae_ag"/>
    <property type="match status" value="1"/>
</dbReference>
<accession>B6E496</accession>
<reference evidence="2" key="1">
    <citation type="submission" date="2008-09" db="EMBL/GenBank/DDBJ databases">
        <title>Genetic variaton of Taeniidae 8 kDa glycoprotein.</title>
        <authorList>
            <person name="Jia W."/>
            <person name="Liu H."/>
            <person name="Yan H."/>
            <person name="Guo A."/>
            <person name="Zhang S."/>
            <person name="Fu B."/>
            <person name="Cai X."/>
        </authorList>
    </citation>
    <scope>NUCLEOTIDE SEQUENCE</scope>
    <source>
        <strain evidence="2">Eg8kDa-4</strain>
    </source>
</reference>
<keyword evidence="1" id="KW-0732">Signal</keyword>
<dbReference type="AlphaFoldDB" id="B6E496"/>
<protein>
    <submittedName>
        <fullName evidence="2">8 kDa glycoprotein</fullName>
    </submittedName>
</protein>
<evidence type="ECO:0000313" key="2">
    <source>
        <dbReference type="EMBL" id="ACI42347.1"/>
    </source>
</evidence>
<feature type="chain" id="PRO_5002844390" evidence="1">
    <location>
        <begin position="20"/>
        <end position="85"/>
    </location>
</feature>
<evidence type="ECO:0000256" key="1">
    <source>
        <dbReference type="SAM" id="SignalP"/>
    </source>
</evidence>
<name>B6E496_ECHGR</name>
<dbReference type="EMBL" id="FJ205523">
    <property type="protein sequence ID" value="ACI42347.1"/>
    <property type="molecule type" value="Genomic_DNA"/>
</dbReference>
<organism evidence="2">
    <name type="scientific">Echinococcus granulosus</name>
    <name type="common">Hydatid tapeworm</name>
    <dbReference type="NCBI Taxonomy" id="6210"/>
    <lineage>
        <taxon>Eukaryota</taxon>
        <taxon>Metazoa</taxon>
        <taxon>Spiralia</taxon>
        <taxon>Lophotrochozoa</taxon>
        <taxon>Platyhelminthes</taxon>
        <taxon>Cestoda</taxon>
        <taxon>Eucestoda</taxon>
        <taxon>Cyclophyllidea</taxon>
        <taxon>Taeniidae</taxon>
        <taxon>Echinococcus</taxon>
        <taxon>Echinococcus granulosus group</taxon>
    </lineage>
</organism>
<proteinExistence type="predicted"/>
<sequence>MRVYIVLLALTVFAVAVSAEKNKTDGVGKSIKNWIEFVHRFFYEDPIGKQIAQLAKDWNETAPEARCKVRTLLAENRRGLKNKTG</sequence>
<dbReference type="InterPro" id="IPR008860">
    <property type="entry name" value="Taeniidae_ag"/>
</dbReference>
<feature type="signal peptide" evidence="1">
    <location>
        <begin position="1"/>
        <end position="19"/>
    </location>
</feature>